<gene>
    <name evidence="4" type="primary">ORF131059</name>
</gene>
<proteinExistence type="inferred from homology"/>
<evidence type="ECO:0000256" key="1">
    <source>
        <dbReference type="ARBA" id="ARBA00005323"/>
    </source>
</evidence>
<dbReference type="InterPro" id="IPR026956">
    <property type="entry name" value="D-ser_dehydrat-like_dom"/>
</dbReference>
<dbReference type="Gene3D" id="3.20.20.10">
    <property type="entry name" value="Alanine racemase"/>
    <property type="match status" value="1"/>
</dbReference>
<dbReference type="InterPro" id="IPR051466">
    <property type="entry name" value="D-amino_acid_metab_enzyme"/>
</dbReference>
<dbReference type="PANTHER" id="PTHR28004">
    <property type="entry name" value="ZGC:162816-RELATED"/>
    <property type="match status" value="1"/>
</dbReference>
<dbReference type="GO" id="GO:0036088">
    <property type="term" value="P:D-serine catabolic process"/>
    <property type="evidence" value="ECO:0007669"/>
    <property type="project" value="TreeGrafter"/>
</dbReference>
<keyword evidence="2" id="KW-0456">Lyase</keyword>
<dbReference type="PANTHER" id="PTHR28004:SF2">
    <property type="entry name" value="D-SERINE DEHYDRATASE"/>
    <property type="match status" value="1"/>
</dbReference>
<protein>
    <recommendedName>
        <fullName evidence="3">D-serine dehydratase-like domain-containing protein</fullName>
    </recommendedName>
</protein>
<dbReference type="SMART" id="SM01119">
    <property type="entry name" value="D-ser_dehydrat"/>
    <property type="match status" value="1"/>
</dbReference>
<dbReference type="EMBL" id="HACG01035494">
    <property type="protein sequence ID" value="CEK82359.1"/>
    <property type="molecule type" value="Transcribed_RNA"/>
</dbReference>
<feature type="domain" description="D-serine dehydratase-like" evidence="3">
    <location>
        <begin position="260"/>
        <end position="360"/>
    </location>
</feature>
<dbReference type="Gene3D" id="2.40.37.20">
    <property type="entry name" value="D-serine dehydratase-like domain"/>
    <property type="match status" value="1"/>
</dbReference>
<evidence type="ECO:0000313" key="4">
    <source>
        <dbReference type="EMBL" id="CEK82359.1"/>
    </source>
</evidence>
<dbReference type="InterPro" id="IPR001608">
    <property type="entry name" value="Ala_racemase_N"/>
</dbReference>
<dbReference type="GO" id="GO:0008721">
    <property type="term" value="F:D-serine ammonia-lyase activity"/>
    <property type="evidence" value="ECO:0007669"/>
    <property type="project" value="TreeGrafter"/>
</dbReference>
<evidence type="ECO:0000256" key="2">
    <source>
        <dbReference type="ARBA" id="ARBA00023239"/>
    </source>
</evidence>
<dbReference type="InterPro" id="IPR042208">
    <property type="entry name" value="D-ser_dehydrat-like_sf"/>
</dbReference>
<dbReference type="Pfam" id="PF14031">
    <property type="entry name" value="D-ser_dehydrat"/>
    <property type="match status" value="1"/>
</dbReference>
<comment type="similarity">
    <text evidence="1">Belongs to the DSD1 family.</text>
</comment>
<dbReference type="AlphaFoldDB" id="A0A0B7AMV0"/>
<accession>A0A0B7AMV0</accession>
<reference evidence="4" key="1">
    <citation type="submission" date="2014-12" db="EMBL/GenBank/DDBJ databases">
        <title>Insight into the proteome of Arion vulgaris.</title>
        <authorList>
            <person name="Aradska J."/>
            <person name="Bulat T."/>
            <person name="Smidak R."/>
            <person name="Sarate P."/>
            <person name="Gangsoo J."/>
            <person name="Sialana F."/>
            <person name="Bilban M."/>
            <person name="Lubec G."/>
        </authorList>
    </citation>
    <scope>NUCLEOTIDE SEQUENCE</scope>
    <source>
        <tissue evidence="4">Skin</tissue>
    </source>
</reference>
<name>A0A0B7AMV0_9EUPU</name>
<organism evidence="4">
    <name type="scientific">Arion vulgaris</name>
    <dbReference type="NCBI Taxonomy" id="1028688"/>
    <lineage>
        <taxon>Eukaryota</taxon>
        <taxon>Metazoa</taxon>
        <taxon>Spiralia</taxon>
        <taxon>Lophotrochozoa</taxon>
        <taxon>Mollusca</taxon>
        <taxon>Gastropoda</taxon>
        <taxon>Heterobranchia</taxon>
        <taxon>Euthyneura</taxon>
        <taxon>Panpulmonata</taxon>
        <taxon>Eupulmonata</taxon>
        <taxon>Stylommatophora</taxon>
        <taxon>Helicina</taxon>
        <taxon>Arionoidea</taxon>
        <taxon>Arionidae</taxon>
        <taxon>Arion</taxon>
    </lineage>
</organism>
<dbReference type="SUPFAM" id="SSF51419">
    <property type="entry name" value="PLP-binding barrel"/>
    <property type="match status" value="1"/>
</dbReference>
<dbReference type="Pfam" id="PF01168">
    <property type="entry name" value="Ala_racemase_N"/>
    <property type="match status" value="1"/>
</dbReference>
<dbReference type="InterPro" id="IPR029066">
    <property type="entry name" value="PLP-binding_barrel"/>
</dbReference>
<sequence length="373" mass="42039">MAKKLKELATPCFLIDIHRVRQNCQRMLKTCKELGVQLRPHTKSHKTLEIAEMQTNGTKRCIVVSTLAEAEFYAENGFDDILLAYPITEEKIQRCLALLTKLQQFHVFVSGKDGMECLENHVKDLPDGKVWSVVLELDAGLGRTGFVCDDFDAIYETASKVCASPKMRLESLYYHCGDSSSLNKQSDREKLQATHIDKILHIQNSLKEKGITCKAGVGSTATCSHPIKDNFKLSEFHTGSYIFNDYNQVLLNSCTESDIACCVMTRVIAHKPEKHMILVDCGYTALSHDGKYPRLPDNDFCIIQGENNLRLIDVSQVIGKIVAKDGKLDLKMYPVGTILYIYPYRANSAACMHSVYYVHFGNDIIATWKPVRE</sequence>
<evidence type="ECO:0000259" key="3">
    <source>
        <dbReference type="SMART" id="SM01119"/>
    </source>
</evidence>